<dbReference type="GO" id="GO:0017004">
    <property type="term" value="P:cytochrome complex assembly"/>
    <property type="evidence" value="ECO:0007669"/>
    <property type="project" value="UniProtKB-KW"/>
</dbReference>
<protein>
    <submittedName>
        <fullName evidence="6">TlpA family protein disulfide reductase</fullName>
    </submittedName>
</protein>
<evidence type="ECO:0000256" key="4">
    <source>
        <dbReference type="SAM" id="SignalP"/>
    </source>
</evidence>
<dbReference type="InterPro" id="IPR013766">
    <property type="entry name" value="Thioredoxin_domain"/>
</dbReference>
<evidence type="ECO:0000313" key="7">
    <source>
        <dbReference type="Proteomes" id="UP000306585"/>
    </source>
</evidence>
<keyword evidence="7" id="KW-1185">Reference proteome</keyword>
<reference evidence="6 7" key="1">
    <citation type="journal article" date="2019" name="Appl. Environ. Microbiol.">
        <title>Environmental Evidence and Genomic Insight of Iron-oxidizing Bacteria Preference Towards More Corrosion Resistant Stainless Steel at Higher Salinities.</title>
        <authorList>
            <person name="Garrison C.E."/>
            <person name="Price K.A."/>
            <person name="Field E.K."/>
        </authorList>
    </citation>
    <scope>NUCLEOTIDE SEQUENCE [LARGE SCALE GENOMIC DNA]</scope>
    <source>
        <strain evidence="6 7">P3</strain>
    </source>
</reference>
<keyword evidence="4" id="KW-0732">Signal</keyword>
<evidence type="ECO:0000256" key="1">
    <source>
        <dbReference type="ARBA" id="ARBA00004196"/>
    </source>
</evidence>
<feature type="chain" id="PRO_5024467037" evidence="4">
    <location>
        <begin position="30"/>
        <end position="167"/>
    </location>
</feature>
<dbReference type="EMBL" id="VBRY01000013">
    <property type="protein sequence ID" value="TLS65752.1"/>
    <property type="molecule type" value="Genomic_DNA"/>
</dbReference>
<evidence type="ECO:0000259" key="5">
    <source>
        <dbReference type="PROSITE" id="PS51352"/>
    </source>
</evidence>
<evidence type="ECO:0000256" key="2">
    <source>
        <dbReference type="ARBA" id="ARBA00022748"/>
    </source>
</evidence>
<dbReference type="OrthoDB" id="5296256at2"/>
<feature type="domain" description="Thioredoxin" evidence="5">
    <location>
        <begin position="27"/>
        <end position="167"/>
    </location>
</feature>
<keyword evidence="2" id="KW-0201">Cytochrome c-type biogenesis</keyword>
<proteinExistence type="predicted"/>
<dbReference type="PANTHER" id="PTHR42852">
    <property type="entry name" value="THIOL:DISULFIDE INTERCHANGE PROTEIN DSBE"/>
    <property type="match status" value="1"/>
</dbReference>
<keyword evidence="3" id="KW-0676">Redox-active center</keyword>
<dbReference type="Pfam" id="PF08534">
    <property type="entry name" value="Redoxin"/>
    <property type="match status" value="1"/>
</dbReference>
<dbReference type="Proteomes" id="UP000306585">
    <property type="component" value="Unassembled WGS sequence"/>
</dbReference>
<evidence type="ECO:0000313" key="6">
    <source>
        <dbReference type="EMBL" id="TLS65752.1"/>
    </source>
</evidence>
<sequence length="167" mass="18352">MRHLTVVQLINRTLAAAALLLLCSTAAYANDSSDAVNFRWLDDKGTQHSLQEYRGKPVLVHFWASWCGPCRQEMPALTAWLKVHPEVTIIPVSLDNSIEDAQAFLDSHHFALAAQLTDSTQLQGLGARGLPTTLAIASDGSITARQTGTLPWEDQEFSDKVLNMLKP</sequence>
<dbReference type="PROSITE" id="PS51352">
    <property type="entry name" value="THIOREDOXIN_2"/>
    <property type="match status" value="1"/>
</dbReference>
<dbReference type="AlphaFoldDB" id="A0A5R9GP98"/>
<organism evidence="6 7">
    <name type="scientific">Mariprofundus erugo</name>
    <dbReference type="NCBI Taxonomy" id="2528639"/>
    <lineage>
        <taxon>Bacteria</taxon>
        <taxon>Pseudomonadati</taxon>
        <taxon>Pseudomonadota</taxon>
        <taxon>Candidatius Mariprofundia</taxon>
        <taxon>Mariprofundales</taxon>
        <taxon>Mariprofundaceae</taxon>
        <taxon>Mariprofundus</taxon>
    </lineage>
</organism>
<dbReference type="SUPFAM" id="SSF52833">
    <property type="entry name" value="Thioredoxin-like"/>
    <property type="match status" value="1"/>
</dbReference>
<dbReference type="PROSITE" id="PS00194">
    <property type="entry name" value="THIOREDOXIN_1"/>
    <property type="match status" value="1"/>
</dbReference>
<comment type="caution">
    <text evidence="6">The sequence shown here is derived from an EMBL/GenBank/DDBJ whole genome shotgun (WGS) entry which is preliminary data.</text>
</comment>
<dbReference type="GO" id="GO:0015036">
    <property type="term" value="F:disulfide oxidoreductase activity"/>
    <property type="evidence" value="ECO:0007669"/>
    <property type="project" value="UniProtKB-ARBA"/>
</dbReference>
<dbReference type="InterPro" id="IPR013740">
    <property type="entry name" value="Redoxin"/>
</dbReference>
<gene>
    <name evidence="6" type="ORF">FEF65_12090</name>
</gene>
<dbReference type="InterPro" id="IPR036249">
    <property type="entry name" value="Thioredoxin-like_sf"/>
</dbReference>
<feature type="signal peptide" evidence="4">
    <location>
        <begin position="1"/>
        <end position="29"/>
    </location>
</feature>
<dbReference type="InterPro" id="IPR050553">
    <property type="entry name" value="Thioredoxin_ResA/DsbE_sf"/>
</dbReference>
<dbReference type="InterPro" id="IPR017937">
    <property type="entry name" value="Thioredoxin_CS"/>
</dbReference>
<name>A0A5R9GP98_9PROT</name>
<dbReference type="PANTHER" id="PTHR42852:SF17">
    <property type="entry name" value="THIOREDOXIN-LIKE PROTEIN HI_1115"/>
    <property type="match status" value="1"/>
</dbReference>
<comment type="subcellular location">
    <subcellularLocation>
        <location evidence="1">Cell envelope</location>
    </subcellularLocation>
</comment>
<evidence type="ECO:0000256" key="3">
    <source>
        <dbReference type="ARBA" id="ARBA00023284"/>
    </source>
</evidence>
<accession>A0A5R9GP98</accession>
<dbReference type="CDD" id="cd02966">
    <property type="entry name" value="TlpA_like_family"/>
    <property type="match status" value="1"/>
</dbReference>
<dbReference type="Gene3D" id="3.40.30.10">
    <property type="entry name" value="Glutaredoxin"/>
    <property type="match status" value="1"/>
</dbReference>
<dbReference type="GO" id="GO:0030313">
    <property type="term" value="C:cell envelope"/>
    <property type="evidence" value="ECO:0007669"/>
    <property type="project" value="UniProtKB-SubCell"/>
</dbReference>